<dbReference type="Gene3D" id="1.10.630.10">
    <property type="entry name" value="Cytochrome P450"/>
    <property type="match status" value="1"/>
</dbReference>
<sequence>MTKTKKNKTQNKLVFNPFYRAFHNNPYPIYERLRNEDPIHWSFLKAWIITRYQDVDTILKDNLFQVDDLPLRLEEKSAYLKQGNFLPLAKTIDKWLFFQQPPNHTRLRSLVNKSFSPASVGNMKEEIEAKVNHLLDKVIPTGKMDLIDDLASPLPAMTVTNILGLPPEDYYKLIHWSYELFFVFDQPMSLEGYEKQNKMAMEAREYLLRFIANIDENSQGLIADLVKAKDEENKLDEDEILGFCIMLLIVGQETTKSFISNSILALLQHPEKLQELKDNPEIIKEASEELLRYDTPVQVIARLAREDVEIGGKTILKGDKVILCLGGANRDENKFPNPEKIEFQRSNRNLPFGGGIHFCLGAFLARLQGQISINRIVQRLPNLQLVNQTPDWRESITLRGLKSLPLTFDKNDIKTD</sequence>
<protein>
    <submittedName>
        <fullName evidence="8">Cytochrome P450</fullName>
    </submittedName>
</protein>
<keyword evidence="2 7" id="KW-0349">Heme</keyword>
<name>Q4BZ63_CROWT</name>
<keyword evidence="3 7" id="KW-0479">Metal-binding</keyword>
<evidence type="ECO:0000256" key="5">
    <source>
        <dbReference type="ARBA" id="ARBA00023004"/>
    </source>
</evidence>
<evidence type="ECO:0000313" key="9">
    <source>
        <dbReference type="Proteomes" id="UP000003922"/>
    </source>
</evidence>
<comment type="caution">
    <text evidence="8">The sequence shown here is derived from an EMBL/GenBank/DDBJ whole genome shotgun (WGS) entry which is preliminary data.</text>
</comment>
<proteinExistence type="inferred from homology"/>
<dbReference type="PRINTS" id="PR00359">
    <property type="entry name" value="BP450"/>
</dbReference>
<dbReference type="InterPro" id="IPR002397">
    <property type="entry name" value="Cyt_P450_B"/>
</dbReference>
<evidence type="ECO:0000256" key="3">
    <source>
        <dbReference type="ARBA" id="ARBA00022723"/>
    </source>
</evidence>
<dbReference type="InterPro" id="IPR001128">
    <property type="entry name" value="Cyt_P450"/>
</dbReference>
<keyword evidence="4 7" id="KW-0560">Oxidoreductase</keyword>
<dbReference type="CDD" id="cd20625">
    <property type="entry name" value="CYP164-like"/>
    <property type="match status" value="1"/>
</dbReference>
<reference evidence="8" key="1">
    <citation type="submission" date="2004-02" db="EMBL/GenBank/DDBJ databases">
        <authorList>
            <consortium name="DOE Joint Genome Institute"/>
        </authorList>
    </citation>
    <scope>NUCLEOTIDE SEQUENCE [LARGE SCALE GENOMIC DNA]</scope>
    <source>
        <strain evidence="8">WH 8501</strain>
    </source>
</reference>
<keyword evidence="5 7" id="KW-0408">Iron</keyword>
<organism evidence="8 9">
    <name type="scientific">Crocosphaera watsonii WH 8501</name>
    <dbReference type="NCBI Taxonomy" id="165597"/>
    <lineage>
        <taxon>Bacteria</taxon>
        <taxon>Bacillati</taxon>
        <taxon>Cyanobacteriota</taxon>
        <taxon>Cyanophyceae</taxon>
        <taxon>Oscillatoriophycideae</taxon>
        <taxon>Chroococcales</taxon>
        <taxon>Aphanothecaceae</taxon>
        <taxon>Crocosphaera</taxon>
    </lineage>
</organism>
<reference evidence="8" key="3">
    <citation type="submission" date="2016-12" db="EMBL/GenBank/DDBJ databases">
        <title>Annotation of the draft genome assembly of Crocosphaera watsonii WH 8501.</title>
        <authorList>
            <consortium name="US DOE Joint Genome Institute (JGI-ORNL)"/>
            <person name="Larimer F."/>
            <person name="Land M."/>
        </authorList>
    </citation>
    <scope>NUCLEOTIDE SEQUENCE</scope>
    <source>
        <strain evidence="8">WH 8501</strain>
    </source>
</reference>
<dbReference type="Proteomes" id="UP000003922">
    <property type="component" value="Unassembled WGS sequence"/>
</dbReference>
<dbReference type="InterPro" id="IPR036396">
    <property type="entry name" value="Cyt_P450_sf"/>
</dbReference>
<dbReference type="FunFam" id="1.10.630.10:FF:000018">
    <property type="entry name" value="Cytochrome P450 monooxygenase"/>
    <property type="match status" value="1"/>
</dbReference>
<evidence type="ECO:0000256" key="6">
    <source>
        <dbReference type="ARBA" id="ARBA00023033"/>
    </source>
</evidence>
<evidence type="ECO:0000256" key="4">
    <source>
        <dbReference type="ARBA" id="ARBA00023002"/>
    </source>
</evidence>
<evidence type="ECO:0000256" key="1">
    <source>
        <dbReference type="ARBA" id="ARBA00010617"/>
    </source>
</evidence>
<keyword evidence="6 7" id="KW-0503">Monooxygenase</keyword>
<dbReference type="PANTHER" id="PTHR46696:SF1">
    <property type="entry name" value="CYTOCHROME P450 YJIB-RELATED"/>
    <property type="match status" value="1"/>
</dbReference>
<dbReference type="GO" id="GO:0004497">
    <property type="term" value="F:monooxygenase activity"/>
    <property type="evidence" value="ECO:0007669"/>
    <property type="project" value="UniProtKB-KW"/>
</dbReference>
<comment type="similarity">
    <text evidence="1 7">Belongs to the cytochrome P450 family.</text>
</comment>
<dbReference type="RefSeq" id="WP_007307068.1">
    <property type="nucleotide sequence ID" value="NZ_AADV02000085.1"/>
</dbReference>
<dbReference type="EMBL" id="AADV02000085">
    <property type="protein sequence ID" value="EAM49187.1"/>
    <property type="molecule type" value="Genomic_DNA"/>
</dbReference>
<dbReference type="InterPro" id="IPR017972">
    <property type="entry name" value="Cyt_P450_CS"/>
</dbReference>
<dbReference type="Pfam" id="PF00067">
    <property type="entry name" value="p450"/>
    <property type="match status" value="1"/>
</dbReference>
<keyword evidence="9" id="KW-1185">Reference proteome</keyword>
<dbReference type="GO" id="GO:0020037">
    <property type="term" value="F:heme binding"/>
    <property type="evidence" value="ECO:0007669"/>
    <property type="project" value="InterPro"/>
</dbReference>
<dbReference type="PROSITE" id="PS00086">
    <property type="entry name" value="CYTOCHROME_P450"/>
    <property type="match status" value="1"/>
</dbReference>
<evidence type="ECO:0000313" key="8">
    <source>
        <dbReference type="EMBL" id="EAM49187.1"/>
    </source>
</evidence>
<evidence type="ECO:0000256" key="2">
    <source>
        <dbReference type="ARBA" id="ARBA00022617"/>
    </source>
</evidence>
<dbReference type="OrthoDB" id="9801155at2"/>
<reference evidence="8" key="2">
    <citation type="submission" date="2005-06" db="EMBL/GenBank/DDBJ databases">
        <title>Sequencing of the draft genome and assembly of Crocosphaera watsonii WH 8501.</title>
        <authorList>
            <consortium name="US DOE Joint Genome Institute (JGI-PGF)"/>
            <person name="Copeland A."/>
            <person name="Lucas S."/>
            <person name="Lapidus A."/>
            <person name="Barry K."/>
            <person name="Detter C."/>
            <person name="Glavina T."/>
            <person name="Hammon N."/>
            <person name="Israni S."/>
            <person name="Pitluck S."/>
            <person name="Richardson P."/>
        </authorList>
    </citation>
    <scope>NUCLEOTIDE SEQUENCE [LARGE SCALE GENOMIC DNA]</scope>
    <source>
        <strain evidence="8">WH 8501</strain>
    </source>
</reference>
<dbReference type="SUPFAM" id="SSF48264">
    <property type="entry name" value="Cytochrome P450"/>
    <property type="match status" value="1"/>
</dbReference>
<dbReference type="GO" id="GO:0016705">
    <property type="term" value="F:oxidoreductase activity, acting on paired donors, with incorporation or reduction of molecular oxygen"/>
    <property type="evidence" value="ECO:0007669"/>
    <property type="project" value="InterPro"/>
</dbReference>
<dbReference type="GO" id="GO:0005506">
    <property type="term" value="F:iron ion binding"/>
    <property type="evidence" value="ECO:0007669"/>
    <property type="project" value="InterPro"/>
</dbReference>
<dbReference type="KEGG" id="cwa:CwatDRAFT_1842"/>
<accession>Q4BZ63</accession>
<dbReference type="AlphaFoldDB" id="Q4BZ63"/>
<dbReference type="PANTHER" id="PTHR46696">
    <property type="entry name" value="P450, PUTATIVE (EUROFUNG)-RELATED"/>
    <property type="match status" value="1"/>
</dbReference>
<gene>
    <name evidence="8" type="ORF">CwatDRAFT_1842</name>
</gene>
<evidence type="ECO:0000256" key="7">
    <source>
        <dbReference type="RuleBase" id="RU000461"/>
    </source>
</evidence>